<dbReference type="SUPFAM" id="SSF53098">
    <property type="entry name" value="Ribonuclease H-like"/>
    <property type="match status" value="1"/>
</dbReference>
<evidence type="ECO:0000256" key="4">
    <source>
        <dbReference type="ARBA" id="ARBA00023125"/>
    </source>
</evidence>
<dbReference type="Proteomes" id="UP000032130">
    <property type="component" value="Segment"/>
</dbReference>
<evidence type="ECO:0000313" key="8">
    <source>
        <dbReference type="Proteomes" id="UP000032130"/>
    </source>
</evidence>
<keyword evidence="8" id="KW-1185">Reference proteome</keyword>
<keyword evidence="3" id="KW-0460">Magnesium</keyword>
<dbReference type="EMBL" id="KP296793">
    <property type="protein sequence ID" value="AJK27853.1"/>
    <property type="molecule type" value="Genomic_DNA"/>
</dbReference>
<reference evidence="7 8" key="1">
    <citation type="journal article" date="2015" name="Genome Announc.">
        <title>Genome Sequences of Six Paenibacillus larvae Siphoviridae Phages.</title>
        <authorList>
            <person name="Carson S."/>
            <person name="Bruff E."/>
            <person name="DeFoor W."/>
            <person name="Dums J."/>
            <person name="Groth A."/>
            <person name="Hatfield T."/>
            <person name="Iyer A."/>
            <person name="Joshi K."/>
            <person name="McAdams S."/>
            <person name="Miles D."/>
            <person name="Miller D."/>
            <person name="Oufkir A."/>
            <person name="Raynor B."/>
            <person name="Riley S."/>
            <person name="Roland S."/>
            <person name="Rozier H."/>
            <person name="Talley S."/>
            <person name="Miller E.S."/>
        </authorList>
    </citation>
    <scope>NUCLEOTIDE SEQUENCE [LARGE SCALE GENOMIC DNA]</scope>
</reference>
<accession>A0A0C5AJE6</accession>
<dbReference type="GO" id="GO:0006281">
    <property type="term" value="P:DNA repair"/>
    <property type="evidence" value="ECO:0007669"/>
    <property type="project" value="UniProtKB-KW"/>
</dbReference>
<keyword evidence="5" id="KW-0233">DNA recombination</keyword>
<dbReference type="InterPro" id="IPR012337">
    <property type="entry name" value="RNaseH-like_sf"/>
</dbReference>
<dbReference type="GO" id="GO:0003677">
    <property type="term" value="F:DNA binding"/>
    <property type="evidence" value="ECO:0007669"/>
    <property type="project" value="UniProtKB-KW"/>
</dbReference>
<gene>
    <name evidence="7" type="ORF">RANI_55</name>
</gene>
<evidence type="ECO:0000313" key="7">
    <source>
        <dbReference type="EMBL" id="AJK27853.1"/>
    </source>
</evidence>
<dbReference type="InterPro" id="IPR002176">
    <property type="entry name" value="X-over_junc_endoDNase_RuvC"/>
</dbReference>
<organism evidence="7 8">
    <name type="scientific">Paenibacillus phage Rani</name>
    <dbReference type="NCBI Taxonomy" id="1589752"/>
    <lineage>
        <taxon>Viruses</taxon>
        <taxon>Duplodnaviria</taxon>
        <taxon>Heunggongvirae</taxon>
        <taxon>Uroviricota</taxon>
        <taxon>Caudoviricetes</taxon>
        <taxon>Fernvirus</taxon>
        <taxon>Fernvirus rani</taxon>
    </lineage>
</organism>
<dbReference type="GeneID" id="26795906"/>
<dbReference type="InterPro" id="IPR036397">
    <property type="entry name" value="RNaseH_sf"/>
</dbReference>
<proteinExistence type="inferred from homology"/>
<evidence type="ECO:0000256" key="2">
    <source>
        <dbReference type="ARBA" id="ARBA00022763"/>
    </source>
</evidence>
<dbReference type="KEGG" id="vg:26795906"/>
<dbReference type="Gene3D" id="3.30.420.10">
    <property type="entry name" value="Ribonuclease H-like superfamily/Ribonuclease H"/>
    <property type="match status" value="1"/>
</dbReference>
<evidence type="ECO:0000256" key="5">
    <source>
        <dbReference type="ARBA" id="ARBA00023172"/>
    </source>
</evidence>
<keyword evidence="4" id="KW-0238">DNA-binding</keyword>
<dbReference type="Pfam" id="PF02075">
    <property type="entry name" value="RuvC"/>
    <property type="match status" value="1"/>
</dbReference>
<name>A0A0C5AJE6_9CAUD</name>
<evidence type="ECO:0000256" key="6">
    <source>
        <dbReference type="ARBA" id="ARBA00023204"/>
    </source>
</evidence>
<dbReference type="RefSeq" id="YP_009224921.1">
    <property type="nucleotide sequence ID" value="NC_029084.1"/>
</dbReference>
<dbReference type="GO" id="GO:0006310">
    <property type="term" value="P:DNA recombination"/>
    <property type="evidence" value="ECO:0007669"/>
    <property type="project" value="UniProtKB-KW"/>
</dbReference>
<evidence type="ECO:0000256" key="1">
    <source>
        <dbReference type="ARBA" id="ARBA00009518"/>
    </source>
</evidence>
<evidence type="ECO:0000256" key="3">
    <source>
        <dbReference type="ARBA" id="ARBA00022842"/>
    </source>
</evidence>
<dbReference type="OrthoDB" id="8967at10239"/>
<protein>
    <submittedName>
        <fullName evidence="7">RuvC-like resolvase</fullName>
    </submittedName>
</protein>
<comment type="similarity">
    <text evidence="1">Belongs to the RuvC family.</text>
</comment>
<keyword evidence="6" id="KW-0234">DNA repair</keyword>
<dbReference type="GO" id="GO:0004520">
    <property type="term" value="F:DNA endonuclease activity"/>
    <property type="evidence" value="ECO:0007669"/>
    <property type="project" value="InterPro"/>
</dbReference>
<keyword evidence="2" id="KW-0227">DNA damage</keyword>
<sequence>MEPGKPKRGDFMRFVGIDPSTKTGFVALDQLGKVSKAKELTGINKSDSIRIITLVDEIMDHIQPGDRVCIEGFAHAAKGNYVSQMFGIGWGIRTALTRRKVPYTEVTPSQLKKFATGKGNAKKEDLILPIYQDWGFENSSDNVRDAFILAHIAYETHLLKNGFCSAVGIEIYPHRKKIIKEILNSPEKKKRRKVAR</sequence>